<keyword evidence="2" id="KW-1185">Reference proteome</keyword>
<evidence type="ECO:0000313" key="1">
    <source>
        <dbReference type="EMBL" id="SES77303.1"/>
    </source>
</evidence>
<dbReference type="InterPro" id="IPR042099">
    <property type="entry name" value="ANL_N_sf"/>
</dbReference>
<reference evidence="2" key="1">
    <citation type="submission" date="2016-10" db="EMBL/GenBank/DDBJ databases">
        <authorList>
            <person name="Varghese N."/>
            <person name="Submissions S."/>
        </authorList>
    </citation>
    <scope>NUCLEOTIDE SEQUENCE [LARGE SCALE GENOMIC DNA]</scope>
    <source>
        <strain evidence="2">SLH 33</strain>
    </source>
</reference>
<organism evidence="1 2">
    <name type="scientific">Methanococcoides vulcani</name>
    <dbReference type="NCBI Taxonomy" id="1353158"/>
    <lineage>
        <taxon>Archaea</taxon>
        <taxon>Methanobacteriati</taxon>
        <taxon>Methanobacteriota</taxon>
        <taxon>Stenosarchaea group</taxon>
        <taxon>Methanomicrobia</taxon>
        <taxon>Methanosarcinales</taxon>
        <taxon>Methanosarcinaceae</taxon>
        <taxon>Methanococcoides</taxon>
    </lineage>
</organism>
<gene>
    <name evidence="1" type="ORF">SAMN04488587_0905</name>
</gene>
<dbReference type="Gene3D" id="3.40.50.12780">
    <property type="entry name" value="N-terminal domain of ligase-like"/>
    <property type="match status" value="1"/>
</dbReference>
<dbReference type="PANTHER" id="PTHR36932">
    <property type="entry name" value="CAPSULAR POLYSACCHARIDE BIOSYNTHESIS PROTEIN"/>
    <property type="match status" value="1"/>
</dbReference>
<dbReference type="Proteomes" id="UP000243338">
    <property type="component" value="Unassembled WGS sequence"/>
</dbReference>
<accession>A0A1H9Z723</accession>
<sequence>MIPELAKFPKLEKILASAYDNCPYYLHNLAVSAYGYYYRKQNLNERVFSHLNELEKTQYYNRSDLEEYQNKKLRSLVKHAYENVPYYHRIFKANNLTPDDIRTKDDLVKLPYLTKDDIRHNFQDLIAKNYDIKELQLVHTSGTTGSPLKFYWDKNLMEMENAFIRRHWGWAGFGINDQRVTLRGNVIVPLSKKKKPFWRYNLPEKQVFFSSFHMNNETLPDYVEKIRKISPKAIQGYPSTIYTLARYMLDNDVVIPVDAVFTSSEPIYSVQRETIEKQFQCKIYDLYGLSERTLASGQCSHGNYHIYSEYGIVELTKDDKIIDNYDEIGEIVSTGLNNYGMPLIRYKTGDVTRLKEGECECGRSLPLMEAVETKLEDMIMTPEGNVLSSSVMTHPFKPLVNIERSQIIQESIDRIIIKIVKRPEYSEKDSELLLNEFRSRVGPNMGINLEFVDEISRTKAGKYRWIISKVTNDLEK</sequence>
<dbReference type="RefSeq" id="WP_091689432.1">
    <property type="nucleotide sequence ID" value="NZ_CAAGSJ010000001.1"/>
</dbReference>
<dbReference type="OrthoDB" id="37928at2157"/>
<dbReference type="GO" id="GO:0016874">
    <property type="term" value="F:ligase activity"/>
    <property type="evidence" value="ECO:0007669"/>
    <property type="project" value="UniProtKB-KW"/>
</dbReference>
<dbReference type="AlphaFoldDB" id="A0A1H9Z723"/>
<protein>
    <submittedName>
        <fullName evidence="1">Phenylacetate-CoA ligase</fullName>
    </submittedName>
</protein>
<dbReference type="SUPFAM" id="SSF56801">
    <property type="entry name" value="Acetyl-CoA synthetase-like"/>
    <property type="match status" value="1"/>
</dbReference>
<evidence type="ECO:0000313" key="2">
    <source>
        <dbReference type="Proteomes" id="UP000243338"/>
    </source>
</evidence>
<dbReference type="PANTHER" id="PTHR36932:SF1">
    <property type="entry name" value="CAPSULAR POLYSACCHARIDE BIOSYNTHESIS PROTEIN"/>
    <property type="match status" value="1"/>
</dbReference>
<name>A0A1H9Z723_9EURY</name>
<dbReference type="InterPro" id="IPR053158">
    <property type="entry name" value="CapK_Type1_Caps_Biosynth"/>
</dbReference>
<proteinExistence type="predicted"/>
<dbReference type="STRING" id="1353158.SAMN04488587_0905"/>
<dbReference type="EMBL" id="FOHQ01000002">
    <property type="protein sequence ID" value="SES77303.1"/>
    <property type="molecule type" value="Genomic_DNA"/>
</dbReference>
<keyword evidence="1" id="KW-0436">Ligase</keyword>